<feature type="coiled-coil region" evidence="1">
    <location>
        <begin position="160"/>
        <end position="187"/>
    </location>
</feature>
<sequence>EQDGGVYRLKKRSDKALFGYVVGPYSWKRFLDPPEKRLWRAKRNGKDFRIIPENEPSPKFAFLGVRSCEIHAMAIQDKVFLQGEHHNTTYKSRREQALIIAVQCGQAGGTCFCVSMNTGPRAEYGFDLALTEVLEEGRHYFVVEPGTQKGEKIMAGLAVRPAKENEVAQAENRIAQAAKNMGRKLNTKGIRDLLVENHDHPRWDEVASRCLSCANCTMVCPTCFCSTVEDVTDITGEHAERWQKQDSCFTLDFSFLHGGSVRASTRSQYRQWLTHKLATWIDQFDESGCTGCGRCITWCPVAIDLTEEVEAIRQPPPLKTNIQSDIER</sequence>
<accession>A0A3B1DFV3</accession>
<gene>
    <name evidence="3" type="ORF">MNBD_NITROSPINAE05-453</name>
</gene>
<dbReference type="Gene3D" id="1.10.1060.10">
    <property type="entry name" value="Alpha-helical ferredoxin"/>
    <property type="match status" value="1"/>
</dbReference>
<feature type="non-terminal residue" evidence="3">
    <location>
        <position position="1"/>
    </location>
</feature>
<evidence type="ECO:0000313" key="3">
    <source>
        <dbReference type="EMBL" id="VAX27537.1"/>
    </source>
</evidence>
<dbReference type="Pfam" id="PF17179">
    <property type="entry name" value="Fer4_22"/>
    <property type="match status" value="1"/>
</dbReference>
<dbReference type="GO" id="GO:0051536">
    <property type="term" value="F:iron-sulfur cluster binding"/>
    <property type="evidence" value="ECO:0007669"/>
    <property type="project" value="InterPro"/>
</dbReference>
<feature type="domain" description="4Fe-4S ferredoxin-type" evidence="2">
    <location>
        <begin position="280"/>
        <end position="308"/>
    </location>
</feature>
<dbReference type="PANTHER" id="PTHR40447:SF1">
    <property type="entry name" value="ANAEROBIC SULFITE REDUCTASE SUBUNIT A"/>
    <property type="match status" value="1"/>
</dbReference>
<dbReference type="GO" id="GO:0033796">
    <property type="term" value="F:sulfur reductase activity"/>
    <property type="evidence" value="ECO:0007669"/>
    <property type="project" value="UniProtKB-EC"/>
</dbReference>
<dbReference type="EMBL" id="UOGG01000034">
    <property type="protein sequence ID" value="VAX27537.1"/>
    <property type="molecule type" value="Genomic_DNA"/>
</dbReference>
<keyword evidence="3" id="KW-0560">Oxidoreductase</keyword>
<evidence type="ECO:0000256" key="1">
    <source>
        <dbReference type="SAM" id="Coils"/>
    </source>
</evidence>
<dbReference type="PROSITE" id="PS00198">
    <property type="entry name" value="4FE4S_FER_1"/>
    <property type="match status" value="1"/>
</dbReference>
<proteinExistence type="predicted"/>
<dbReference type="InterPro" id="IPR017896">
    <property type="entry name" value="4Fe4S_Fe-S-bd"/>
</dbReference>
<dbReference type="SUPFAM" id="SSF46548">
    <property type="entry name" value="alpha-helical ferredoxin"/>
    <property type="match status" value="1"/>
</dbReference>
<organism evidence="3">
    <name type="scientific">hydrothermal vent metagenome</name>
    <dbReference type="NCBI Taxonomy" id="652676"/>
    <lineage>
        <taxon>unclassified sequences</taxon>
        <taxon>metagenomes</taxon>
        <taxon>ecological metagenomes</taxon>
    </lineage>
</organism>
<feature type="domain" description="4Fe-4S ferredoxin-type" evidence="2">
    <location>
        <begin position="199"/>
        <end position="231"/>
    </location>
</feature>
<dbReference type="AlphaFoldDB" id="A0A3B1DFV3"/>
<dbReference type="PANTHER" id="PTHR40447">
    <property type="entry name" value="ANAEROBIC SULFITE REDUCTASE SUBUNIT A"/>
    <property type="match status" value="1"/>
</dbReference>
<dbReference type="PROSITE" id="PS51379">
    <property type="entry name" value="4FE4S_FER_2"/>
    <property type="match status" value="2"/>
</dbReference>
<evidence type="ECO:0000259" key="2">
    <source>
        <dbReference type="PROSITE" id="PS51379"/>
    </source>
</evidence>
<dbReference type="EC" id="1.12.98.4" evidence="3"/>
<keyword evidence="1" id="KW-0175">Coiled coil</keyword>
<name>A0A3B1DFV3_9ZZZZ</name>
<protein>
    <submittedName>
        <fullName evidence="3">Sulfhydrogenase subunit beta</fullName>
        <ecNumber evidence="3">1.12.98.4</ecNumber>
    </submittedName>
</protein>
<reference evidence="3" key="1">
    <citation type="submission" date="2018-06" db="EMBL/GenBank/DDBJ databases">
        <authorList>
            <person name="Zhirakovskaya E."/>
        </authorList>
    </citation>
    <scope>NUCLEOTIDE SEQUENCE</scope>
</reference>
<dbReference type="InterPro" id="IPR009051">
    <property type="entry name" value="Helical_ferredxn"/>
</dbReference>
<dbReference type="InterPro" id="IPR017900">
    <property type="entry name" value="4Fe4S_Fe_S_CS"/>
</dbReference>